<dbReference type="PANTHER" id="PTHR48225:SF7">
    <property type="entry name" value="MEIOSIS-SPECIFIC PROTEIN HOP1"/>
    <property type="match status" value="1"/>
</dbReference>
<dbReference type="GO" id="GO:0051598">
    <property type="term" value="P:meiotic recombination checkpoint signaling"/>
    <property type="evidence" value="ECO:0000318"/>
    <property type="project" value="GO_Central"/>
</dbReference>
<reference evidence="7 8" key="1">
    <citation type="journal article" date="2004" name="Science">
        <title>The Ashbya gossypii genome as a tool for mapping the ancient Saccharomyces cerevisiae genome.</title>
        <authorList>
            <person name="Dietrich F.S."/>
            <person name="Voegeli S."/>
            <person name="Brachat S."/>
            <person name="Lerch A."/>
            <person name="Gates K."/>
            <person name="Steiner S."/>
            <person name="Mohr C."/>
            <person name="Pohlmann R."/>
            <person name="Luedi P."/>
            <person name="Choi S."/>
            <person name="Wing R.A."/>
            <person name="Flavier A."/>
            <person name="Gaffney T.D."/>
            <person name="Philippsen P."/>
        </authorList>
    </citation>
    <scope>NUCLEOTIDE SEQUENCE [LARGE SCALE GENOMIC DNA]</scope>
    <source>
        <strain evidence="8">ATCC 10895 / CBS 109.51 / FGSC 9923 / NRRL Y-1056</strain>
    </source>
</reference>
<evidence type="ECO:0000256" key="3">
    <source>
        <dbReference type="ARBA" id="ARBA00022454"/>
    </source>
</evidence>
<dbReference type="InterPro" id="IPR016573">
    <property type="entry name" value="Hop1"/>
</dbReference>
<reference evidence="8" key="2">
    <citation type="journal article" date="2013" name="G3 (Bethesda)">
        <title>Genomes of Ashbya fungi isolated from insects reveal four mating-type loci, numerous translocations, lack of transposons, and distinct gene duplications.</title>
        <authorList>
            <person name="Dietrich F.S."/>
            <person name="Voegeli S."/>
            <person name="Kuo S."/>
            <person name="Philippsen P."/>
        </authorList>
    </citation>
    <scope>GENOME REANNOTATION</scope>
    <source>
        <strain evidence="8">ATCC 10895 / CBS 109.51 / FGSC 9923 / NRRL Y-1056</strain>
    </source>
</reference>
<evidence type="ECO:0000256" key="4">
    <source>
        <dbReference type="ARBA" id="ARBA00023242"/>
    </source>
</evidence>
<keyword evidence="8" id="KW-1185">Reference proteome</keyword>
<dbReference type="PANTHER" id="PTHR48225">
    <property type="entry name" value="HORMA DOMAIN-CONTAINING PROTEIN 1"/>
    <property type="match status" value="1"/>
</dbReference>
<dbReference type="AlphaFoldDB" id="Q75CD8"/>
<dbReference type="GO" id="GO:0003682">
    <property type="term" value="F:chromatin binding"/>
    <property type="evidence" value="ECO:0007669"/>
    <property type="project" value="EnsemblFungi"/>
</dbReference>
<protein>
    <submittedName>
        <fullName evidence="7">ACL029Wp</fullName>
    </submittedName>
</protein>
<dbReference type="InParanoid" id="Q75CD8"/>
<comment type="subcellular location">
    <subcellularLocation>
        <location evidence="2">Chromosome</location>
    </subcellularLocation>
    <subcellularLocation>
        <location evidence="1">Nucleus</location>
    </subcellularLocation>
</comment>
<dbReference type="SUPFAM" id="SSF56019">
    <property type="entry name" value="The spindle assembly checkpoint protein mad2"/>
    <property type="match status" value="1"/>
</dbReference>
<dbReference type="STRING" id="284811.Q75CD8"/>
<dbReference type="PIRSF" id="PIRSF010751">
    <property type="entry name" value="HOP1_fungi"/>
    <property type="match status" value="1"/>
</dbReference>
<dbReference type="GO" id="GO:0010846">
    <property type="term" value="P:activation of reciprocal meiotic recombination"/>
    <property type="evidence" value="ECO:0007669"/>
    <property type="project" value="EnsemblFungi"/>
</dbReference>
<sequence>MSTIQQVKQLTKTKTAITTEQSQKLIQTMLTMSFGCLAFLRGLFPDDSFIDQKFVPEKCNKSYDKENTPSIRIKTLVRGRSEEADMFLDWVEKGVFTAIRLRYLKAILLGIFTDKNNPHDLLESYVFSLEYPTSNTVTLRINGQEEAISLLDSRKMMQQLMRRFIIITQSLDPLPKERYLSMRLLFNENAPPDYQPQFFRDASMEPKTTIKVPDHMDMDAVSVGCLDTHHHTMAIKVLSLVDVDAQAREEPNARAIDPFELVNQPVELKVDSIGQSKYNSQTTNMLQDYLRSSPDNVCPTQALDKEDESQQLSPEGQESCECGMSCSVSFKIECDTCKRQLHGLCYGNSRSNVVQQCITCIVAEELNLDPTTKEFQMMMVLRKAYRYLKDNLNSCTSTSFLQETLFDGNNSDTTTNMLAEALSIFIQDKVIVLDQERKRNAKGQFTKDSVFVDVDHQSVFTPDGLLHPGRYAMTFIPNSKNAQKCYTELCPASAAQVTAWTSAVRRSLAHLNRTKRHVNSSSSSINLSSLAIDEETLNPIPRGKRKNIRLEDESVENYPDSLPNKVRKISVSKKTLKSAW</sequence>
<evidence type="ECO:0000256" key="5">
    <source>
        <dbReference type="ARBA" id="ARBA00023254"/>
    </source>
</evidence>
<dbReference type="SUPFAM" id="SSF57903">
    <property type="entry name" value="FYVE/PHD zinc finger"/>
    <property type="match status" value="1"/>
</dbReference>
<dbReference type="InterPro" id="IPR051294">
    <property type="entry name" value="HORMA_MeioticProgression"/>
</dbReference>
<dbReference type="GO" id="GO:0005634">
    <property type="term" value="C:nucleus"/>
    <property type="evidence" value="ECO:0000318"/>
    <property type="project" value="GO_Central"/>
</dbReference>
<feature type="domain" description="HORMA" evidence="6">
    <location>
        <begin position="20"/>
        <end position="237"/>
    </location>
</feature>
<dbReference type="OMA" id="MRLMFNE"/>
<dbReference type="Gene3D" id="3.30.900.10">
    <property type="entry name" value="HORMA domain"/>
    <property type="match status" value="1"/>
</dbReference>
<dbReference type="eggNOG" id="KOG4652">
    <property type="taxonomic scope" value="Eukaryota"/>
</dbReference>
<name>Q75CD8_EREGS</name>
<keyword evidence="5" id="KW-0469">Meiosis</keyword>
<dbReference type="RefSeq" id="NP_983375.1">
    <property type="nucleotide sequence ID" value="NM_208728.1"/>
</dbReference>
<dbReference type="FunCoup" id="Q75CD8">
    <property type="interactions" value="119"/>
</dbReference>
<evidence type="ECO:0000313" key="8">
    <source>
        <dbReference type="Proteomes" id="UP000000591"/>
    </source>
</evidence>
<dbReference type="EMBL" id="AE016816">
    <property type="protein sequence ID" value="AAS51199.1"/>
    <property type="molecule type" value="Genomic_DNA"/>
</dbReference>
<evidence type="ECO:0000256" key="1">
    <source>
        <dbReference type="ARBA" id="ARBA00004123"/>
    </source>
</evidence>
<accession>Q75CD8</accession>
<dbReference type="GeneID" id="4619500"/>
<proteinExistence type="predicted"/>
<evidence type="ECO:0000256" key="2">
    <source>
        <dbReference type="ARBA" id="ARBA00004286"/>
    </source>
</evidence>
<organism evidence="7 8">
    <name type="scientific">Eremothecium gossypii (strain ATCC 10895 / CBS 109.51 / FGSC 9923 / NRRL Y-1056)</name>
    <name type="common">Yeast</name>
    <name type="synonym">Ashbya gossypii</name>
    <dbReference type="NCBI Taxonomy" id="284811"/>
    <lineage>
        <taxon>Eukaryota</taxon>
        <taxon>Fungi</taxon>
        <taxon>Dikarya</taxon>
        <taxon>Ascomycota</taxon>
        <taxon>Saccharomycotina</taxon>
        <taxon>Saccharomycetes</taxon>
        <taxon>Saccharomycetales</taxon>
        <taxon>Saccharomycetaceae</taxon>
        <taxon>Eremothecium</taxon>
    </lineage>
</organism>
<dbReference type="GO" id="GO:0000800">
    <property type="term" value="C:lateral element"/>
    <property type="evidence" value="ECO:0007669"/>
    <property type="project" value="EnsemblFungi"/>
</dbReference>
<dbReference type="InterPro" id="IPR036570">
    <property type="entry name" value="HORMA_dom_sf"/>
</dbReference>
<dbReference type="KEGG" id="ago:AGOS_ACL029W"/>
<dbReference type="Proteomes" id="UP000000591">
    <property type="component" value="Chromosome III"/>
</dbReference>
<evidence type="ECO:0000313" key="7">
    <source>
        <dbReference type="EMBL" id="AAS51199.1"/>
    </source>
</evidence>
<gene>
    <name evidence="7" type="ORF">AGOS_ACL029W</name>
</gene>
<keyword evidence="3" id="KW-0158">Chromosome</keyword>
<keyword evidence="4" id="KW-0539">Nucleus</keyword>
<dbReference type="InterPro" id="IPR003511">
    <property type="entry name" value="HORMA_dom"/>
</dbReference>
<dbReference type="OrthoDB" id="1928087at2759"/>
<dbReference type="GO" id="GO:0000400">
    <property type="term" value="F:four-way junction DNA binding"/>
    <property type="evidence" value="ECO:0007669"/>
    <property type="project" value="EnsemblFungi"/>
</dbReference>
<dbReference type="InterPro" id="IPR011011">
    <property type="entry name" value="Znf_FYVE_PHD"/>
</dbReference>
<dbReference type="HOGENOM" id="CLU_033649_0_0_1"/>
<dbReference type="PROSITE" id="PS50815">
    <property type="entry name" value="HORMA"/>
    <property type="match status" value="1"/>
</dbReference>
<dbReference type="Pfam" id="PF02301">
    <property type="entry name" value="HORMA"/>
    <property type="match status" value="1"/>
</dbReference>
<evidence type="ECO:0000259" key="6">
    <source>
        <dbReference type="PROSITE" id="PS50815"/>
    </source>
</evidence>
<dbReference type="GO" id="GO:0007130">
    <property type="term" value="P:synaptonemal complex assembly"/>
    <property type="evidence" value="ECO:0000318"/>
    <property type="project" value="GO_Central"/>
</dbReference>